<gene>
    <name evidence="1" type="ORF">SSLN_LOCUS9326</name>
</gene>
<protein>
    <submittedName>
        <fullName evidence="3">DUF5753 domain-containing protein</fullName>
    </submittedName>
</protein>
<evidence type="ECO:0000313" key="1">
    <source>
        <dbReference type="EMBL" id="VDL95711.1"/>
    </source>
</evidence>
<reference evidence="3" key="1">
    <citation type="submission" date="2016-06" db="UniProtKB">
        <authorList>
            <consortium name="WormBaseParasite"/>
        </authorList>
    </citation>
    <scope>IDENTIFICATION</scope>
</reference>
<keyword evidence="2" id="KW-1185">Reference proteome</keyword>
<name>A0A183SYM8_SCHSO</name>
<dbReference type="Proteomes" id="UP000275846">
    <property type="component" value="Unassembled WGS sequence"/>
</dbReference>
<dbReference type="AlphaFoldDB" id="A0A183SYM8"/>
<proteinExistence type="predicted"/>
<evidence type="ECO:0000313" key="3">
    <source>
        <dbReference type="WBParaSite" id="SSLN_0000968101-mRNA-1"/>
    </source>
</evidence>
<organism evidence="3">
    <name type="scientific">Schistocephalus solidus</name>
    <name type="common">Tapeworm</name>
    <dbReference type="NCBI Taxonomy" id="70667"/>
    <lineage>
        <taxon>Eukaryota</taxon>
        <taxon>Metazoa</taxon>
        <taxon>Spiralia</taxon>
        <taxon>Lophotrochozoa</taxon>
        <taxon>Platyhelminthes</taxon>
        <taxon>Cestoda</taxon>
        <taxon>Eucestoda</taxon>
        <taxon>Diphyllobothriidea</taxon>
        <taxon>Diphyllobothriidae</taxon>
        <taxon>Schistocephalus</taxon>
    </lineage>
</organism>
<dbReference type="EMBL" id="UYSU01035176">
    <property type="protein sequence ID" value="VDL95711.1"/>
    <property type="molecule type" value="Genomic_DNA"/>
</dbReference>
<evidence type="ECO:0000313" key="2">
    <source>
        <dbReference type="Proteomes" id="UP000275846"/>
    </source>
</evidence>
<accession>A0A183SYM8</accession>
<reference evidence="1 2" key="2">
    <citation type="submission" date="2018-11" db="EMBL/GenBank/DDBJ databases">
        <authorList>
            <consortium name="Pathogen Informatics"/>
        </authorList>
    </citation>
    <scope>NUCLEOTIDE SEQUENCE [LARGE SCALE GENOMIC DNA]</scope>
    <source>
        <strain evidence="1 2">NST_G2</strain>
    </source>
</reference>
<dbReference type="OrthoDB" id="10599189at2759"/>
<dbReference type="WBParaSite" id="SSLN_0000968101-mRNA-1">
    <property type="protein sequence ID" value="SSLN_0000968101-mRNA-1"/>
    <property type="gene ID" value="SSLN_0000968101"/>
</dbReference>
<sequence>MIMTVVLPGGEEVRLRLRRTVPIRLAIPVLASALSCPNWQIAERLCFIYPPAAENGGIISVLPYDQCADDLDMPPLARVELCLANLQENSQSTDSSEESGGSLPE</sequence>